<proteinExistence type="predicted"/>
<organism evidence="2">
    <name type="scientific">viral metagenome</name>
    <dbReference type="NCBI Taxonomy" id="1070528"/>
    <lineage>
        <taxon>unclassified sequences</taxon>
        <taxon>metagenomes</taxon>
        <taxon>organismal metagenomes</taxon>
    </lineage>
</organism>
<evidence type="ECO:0000256" key="1">
    <source>
        <dbReference type="SAM" id="Phobius"/>
    </source>
</evidence>
<sequence length="69" mass="8253">MLRLKFIIYFICFFILLHFGLHFFDIDIFELFDRQTETINEISPPSTEIHDTISELEKSIQELKEVSSI</sequence>
<evidence type="ECO:0000313" key="2">
    <source>
        <dbReference type="EMBL" id="QHU22566.1"/>
    </source>
</evidence>
<dbReference type="AlphaFoldDB" id="A0A6C0KZH6"/>
<accession>A0A6C0KZH6</accession>
<keyword evidence="1" id="KW-1133">Transmembrane helix</keyword>
<reference evidence="2" key="1">
    <citation type="journal article" date="2020" name="Nature">
        <title>Giant virus diversity and host interactions through global metagenomics.</title>
        <authorList>
            <person name="Schulz F."/>
            <person name="Roux S."/>
            <person name="Paez-Espino D."/>
            <person name="Jungbluth S."/>
            <person name="Walsh D.A."/>
            <person name="Denef V.J."/>
            <person name="McMahon K.D."/>
            <person name="Konstantinidis K.T."/>
            <person name="Eloe-Fadrosh E.A."/>
            <person name="Kyrpides N.C."/>
            <person name="Woyke T."/>
        </authorList>
    </citation>
    <scope>NUCLEOTIDE SEQUENCE</scope>
    <source>
        <strain evidence="2">GVMAG-S-ERX555907-102</strain>
    </source>
</reference>
<keyword evidence="1" id="KW-0812">Transmembrane</keyword>
<feature type="transmembrane region" description="Helical" evidence="1">
    <location>
        <begin position="6"/>
        <end position="24"/>
    </location>
</feature>
<keyword evidence="1" id="KW-0472">Membrane</keyword>
<name>A0A6C0KZH6_9ZZZZ</name>
<protein>
    <submittedName>
        <fullName evidence="2">Uncharacterized protein</fullName>
    </submittedName>
</protein>
<dbReference type="EMBL" id="MN741011">
    <property type="protein sequence ID" value="QHU22566.1"/>
    <property type="molecule type" value="Genomic_DNA"/>
</dbReference>